<evidence type="ECO:0000313" key="6">
    <source>
        <dbReference type="Proteomes" id="UP000035017"/>
    </source>
</evidence>
<organism evidence="5 6">
    <name type="scientific">Agrobacterium tumefaciens</name>
    <dbReference type="NCBI Taxonomy" id="358"/>
    <lineage>
        <taxon>Bacteria</taxon>
        <taxon>Pseudomonadati</taxon>
        <taxon>Pseudomonadota</taxon>
        <taxon>Alphaproteobacteria</taxon>
        <taxon>Hyphomicrobiales</taxon>
        <taxon>Rhizobiaceae</taxon>
        <taxon>Rhizobium/Agrobacterium group</taxon>
        <taxon>Agrobacterium</taxon>
        <taxon>Agrobacterium tumefaciens complex</taxon>
    </lineage>
</organism>
<keyword evidence="5" id="KW-0808">Transferase</keyword>
<name>A0A0D0KUU2_AGRTU</name>
<gene>
    <name evidence="5" type="ORF">RU07_06775</name>
</gene>
<dbReference type="PANTHER" id="PTHR11895:SF7">
    <property type="entry name" value="GLUTAMYL-TRNA(GLN) AMIDOTRANSFERASE SUBUNIT A, MITOCHONDRIAL"/>
    <property type="match status" value="1"/>
</dbReference>
<dbReference type="InterPro" id="IPR000120">
    <property type="entry name" value="Amidase"/>
</dbReference>
<sequence length="377" mass="39753">MMPQQSKSPALVTALALGHANGPTVAVKDCLDIAGLPTGCGSAAFANAQPARENAAVVDSLLASGCRIVGKANMHELAYGMTGFNAHLGTPVNPKWPKLIPGGSSSGCAVAVAEELVDFAVGTDTGGSVRQPAICCGVFGFKPTFGRISRRGASPEQSSLDCIGPLARDASMIEKAMQAIDPSFEAICLEKAPRLARLRTSFDEPVMEALAVPFIAHDFAPDYIDLPSLDDAFKAGMLLIARETYLAFGHLLERPDGLGEDIRARLTAAAAVSDADVAWAEGVRERFTAEVDAVFSSYDIILTPALPCVPPTLQAARDPSQILSITRYLRPFNLSGHPALVVPALTSLGLPVGYQLIGPKGRDEYVCAVGRWFADMM</sequence>
<comment type="caution">
    <text evidence="5">The sequence shown here is derived from an EMBL/GenBank/DDBJ whole genome shotgun (WGS) entry which is preliminary data.</text>
</comment>
<reference evidence="5 6" key="1">
    <citation type="submission" date="2014-12" db="EMBL/GenBank/DDBJ databases">
        <title>16Stimator: statistical estimation of ribosomal gene copy numbers from draft genome assemblies.</title>
        <authorList>
            <person name="Perisin M.A."/>
            <person name="Vetter M."/>
            <person name="Gilbert J.A."/>
            <person name="Bergelson J."/>
        </authorList>
    </citation>
    <scope>NUCLEOTIDE SEQUENCE [LARGE SCALE GENOMIC DNA]</scope>
    <source>
        <strain evidence="5 6">MEJ076</strain>
    </source>
</reference>
<dbReference type="PANTHER" id="PTHR11895">
    <property type="entry name" value="TRANSAMIDASE"/>
    <property type="match status" value="1"/>
</dbReference>
<dbReference type="GO" id="GO:0016740">
    <property type="term" value="F:transferase activity"/>
    <property type="evidence" value="ECO:0007669"/>
    <property type="project" value="UniProtKB-KW"/>
</dbReference>
<feature type="domain" description="Amidase" evidence="4">
    <location>
        <begin position="20"/>
        <end position="181"/>
    </location>
</feature>
<dbReference type="Proteomes" id="UP000035017">
    <property type="component" value="Unassembled WGS sequence"/>
</dbReference>
<dbReference type="Gene3D" id="3.90.1300.10">
    <property type="entry name" value="Amidase signature (AS) domain"/>
    <property type="match status" value="1"/>
</dbReference>
<evidence type="ECO:0000259" key="4">
    <source>
        <dbReference type="Pfam" id="PF01425"/>
    </source>
</evidence>
<dbReference type="AlphaFoldDB" id="A0A0D0KUU2"/>
<dbReference type="PROSITE" id="PS00571">
    <property type="entry name" value="AMIDASES"/>
    <property type="match status" value="1"/>
</dbReference>
<dbReference type="SUPFAM" id="SSF75304">
    <property type="entry name" value="Amidase signature (AS) enzymes"/>
    <property type="match status" value="1"/>
</dbReference>
<dbReference type="Pfam" id="PF01425">
    <property type="entry name" value="Amidase"/>
    <property type="match status" value="2"/>
</dbReference>
<feature type="domain" description="Amidase" evidence="4">
    <location>
        <begin position="254"/>
        <end position="367"/>
    </location>
</feature>
<dbReference type="OrthoDB" id="9811471at2"/>
<evidence type="ECO:0000256" key="2">
    <source>
        <dbReference type="ARBA" id="ARBA00009199"/>
    </source>
</evidence>
<dbReference type="InterPro" id="IPR020556">
    <property type="entry name" value="Amidase_CS"/>
</dbReference>
<proteinExistence type="inferred from homology"/>
<comment type="similarity">
    <text evidence="2">Belongs to the amidase family.</text>
</comment>
<accession>A0A0D0KUU2</accession>
<dbReference type="InterPro" id="IPR023631">
    <property type="entry name" value="Amidase_dom"/>
</dbReference>
<evidence type="ECO:0000256" key="3">
    <source>
        <dbReference type="ARBA" id="ARBA00021874"/>
    </source>
</evidence>
<dbReference type="EMBL" id="JXQV01000006">
    <property type="protein sequence ID" value="KIQ03711.1"/>
    <property type="molecule type" value="Genomic_DNA"/>
</dbReference>
<dbReference type="InterPro" id="IPR036928">
    <property type="entry name" value="AS_sf"/>
</dbReference>
<protein>
    <recommendedName>
        <fullName evidence="3">Indoleacetamide hydrolase</fullName>
    </recommendedName>
</protein>
<evidence type="ECO:0000313" key="5">
    <source>
        <dbReference type="EMBL" id="KIQ03711.1"/>
    </source>
</evidence>
<evidence type="ECO:0000256" key="1">
    <source>
        <dbReference type="ARBA" id="ARBA00003871"/>
    </source>
</evidence>
<comment type="function">
    <text evidence="1">Hydrolyzes indole-3-acetamide (IAM) into indole-3-acetic acid (IAA).</text>
</comment>